<reference evidence="3" key="1">
    <citation type="journal article" date="2005" name="Science">
        <title>Life at depth: Photobacterium profundum genome sequence and expression analysis.</title>
        <authorList>
            <person name="Vezzi A."/>
            <person name="Campanaro S."/>
            <person name="D'Angelo M."/>
            <person name="Simonato F."/>
            <person name="Vitulo N."/>
            <person name="Lauro F.M."/>
            <person name="Cestaro A."/>
            <person name="Malacrida G."/>
            <person name="Simionati B."/>
            <person name="Cannata N."/>
            <person name="Romualdi C."/>
            <person name="Bartlett D.H."/>
            <person name="Valle G."/>
        </authorList>
    </citation>
    <scope>NUCLEOTIDE SEQUENCE [LARGE SCALE GENOMIC DNA]</scope>
    <source>
        <strain evidence="3">ATCC BAA-1253 / SS9</strain>
    </source>
</reference>
<gene>
    <name evidence="2" type="ordered locus">PBPRB1313</name>
</gene>
<evidence type="ECO:0000256" key="1">
    <source>
        <dbReference type="SAM" id="MobiDB-lite"/>
    </source>
</evidence>
<evidence type="ECO:0000313" key="3">
    <source>
        <dbReference type="Proteomes" id="UP000000593"/>
    </source>
</evidence>
<organism evidence="2 3">
    <name type="scientific">Photobacterium profundum (strain SS9)</name>
    <dbReference type="NCBI Taxonomy" id="298386"/>
    <lineage>
        <taxon>Bacteria</taxon>
        <taxon>Pseudomonadati</taxon>
        <taxon>Pseudomonadota</taxon>
        <taxon>Gammaproteobacteria</taxon>
        <taxon>Vibrionales</taxon>
        <taxon>Vibrionaceae</taxon>
        <taxon>Photobacterium</taxon>
    </lineage>
</organism>
<accession>Q6LHP6</accession>
<dbReference type="EMBL" id="CR378679">
    <property type="protein sequence ID" value="CAG23184.1"/>
    <property type="molecule type" value="Genomic_DNA"/>
</dbReference>
<dbReference type="STRING" id="298386.PBPRB1313"/>
<dbReference type="KEGG" id="ppr:PBPRB1313"/>
<dbReference type="AlphaFoldDB" id="Q6LHP6"/>
<dbReference type="HOGENOM" id="CLU_952656_0_0_6"/>
<evidence type="ECO:0000313" key="2">
    <source>
        <dbReference type="EMBL" id="CAG23184.1"/>
    </source>
</evidence>
<dbReference type="RefSeq" id="WP_011221365.1">
    <property type="nucleotide sequence ID" value="NC_006371.1"/>
</dbReference>
<proteinExistence type="predicted"/>
<keyword evidence="3" id="KW-1185">Reference proteome</keyword>
<dbReference type="Proteomes" id="UP000000593">
    <property type="component" value="Chromosome 2"/>
</dbReference>
<feature type="region of interest" description="Disordered" evidence="1">
    <location>
        <begin position="133"/>
        <end position="164"/>
    </location>
</feature>
<protein>
    <submittedName>
        <fullName evidence="2">Uncharacterized protein</fullName>
    </submittedName>
</protein>
<sequence length="288" mass="32869">MSDGSYVKALRSEAAEFLDRYPVANHMLNVIARRAKRLPCIRTGLDIGECFLSHKSLGITEQQYRTAKKNLESWGFVKFRRGRRATEEGTVAKLLNSDVYDINKDVPNGRTTEEIPTEASDIPVQIPLTHLTEGKEGNNNLESDTYSDGCGLGNGRTTEDERKNNGRLTINKELKKERKDQKISLSIRKIDEEEILAVWNEMDLKQHRKITDRCMKHIKAGYTKYGSECKKRGKVPKGITVWVCVYLVQGFSNYITDHHRGVNDRGWIANLEYALRPSTYDEVTSIKD</sequence>
<dbReference type="eggNOG" id="ENOG5034683">
    <property type="taxonomic scope" value="Bacteria"/>
</dbReference>
<feature type="compositionally biased region" description="Polar residues" evidence="1">
    <location>
        <begin position="137"/>
        <end position="146"/>
    </location>
</feature>
<name>Q6LHP6_PHOPR</name>